<dbReference type="Proteomes" id="UP001140094">
    <property type="component" value="Unassembled WGS sequence"/>
</dbReference>
<dbReference type="AlphaFoldDB" id="A0A9W8HVC2"/>
<reference evidence="1" key="1">
    <citation type="submission" date="2022-07" db="EMBL/GenBank/DDBJ databases">
        <title>Phylogenomic reconstructions and comparative analyses of Kickxellomycotina fungi.</title>
        <authorList>
            <person name="Reynolds N.K."/>
            <person name="Stajich J.E."/>
            <person name="Barry K."/>
            <person name="Grigoriev I.V."/>
            <person name="Crous P."/>
            <person name="Smith M.E."/>
        </authorList>
    </citation>
    <scope>NUCLEOTIDE SEQUENCE</scope>
    <source>
        <strain evidence="1">NRRL 1565</strain>
    </source>
</reference>
<accession>A0A9W8HVC2</accession>
<evidence type="ECO:0000313" key="1">
    <source>
        <dbReference type="EMBL" id="KAJ2800752.1"/>
    </source>
</evidence>
<organism evidence="1 2">
    <name type="scientific">Coemansia guatemalensis</name>
    <dbReference type="NCBI Taxonomy" id="2761395"/>
    <lineage>
        <taxon>Eukaryota</taxon>
        <taxon>Fungi</taxon>
        <taxon>Fungi incertae sedis</taxon>
        <taxon>Zoopagomycota</taxon>
        <taxon>Kickxellomycotina</taxon>
        <taxon>Kickxellomycetes</taxon>
        <taxon>Kickxellales</taxon>
        <taxon>Kickxellaceae</taxon>
        <taxon>Coemansia</taxon>
    </lineage>
</organism>
<comment type="caution">
    <text evidence="1">The sequence shown here is derived from an EMBL/GenBank/DDBJ whole genome shotgun (WGS) entry which is preliminary data.</text>
</comment>
<dbReference type="EMBL" id="JANBUO010000930">
    <property type="protein sequence ID" value="KAJ2800752.1"/>
    <property type="molecule type" value="Genomic_DNA"/>
</dbReference>
<dbReference type="OrthoDB" id="5536356at2759"/>
<evidence type="ECO:0000313" key="2">
    <source>
        <dbReference type="Proteomes" id="UP001140094"/>
    </source>
</evidence>
<sequence length="534" mass="61015">MEELPPVAYNFPPKALSNILGYLITHHLETLNEWKLQLPLLSICRKWRDAALPMVYHSIFISCTSNTNDMDAEDPDSYDKDPSNARFNSNIDLLVKLGYFRNVRGLSLFMDYQMGLIPFISKVQKILRIVLPSWNHIVSFRAEVKSKENPSASSLDTAIELATEFKTLLPNLTSLHINAVHGDRVLEDKVCRAFTSALINEYAHQLVRSSCFIRVDLDSPRFSKQLTHAVLRLSPDTKVSTPWIYSQPLVHLYIADAVKDSLWKAFYSKGDENEMPGSIEFEQLRYLGIMASEEGGPSPENDIYSQLFFPKLSHLTVNFSKQSANLLSQSHIPDNLDKFEVIGLSIGSISIHHTNITSDSRKKLAEFAMRDSRKCFWPMTNYLFGSDKQICKHSELLITNAASIPSPDNLTWTFLTQLEIISDLEADYLLQLIPRLQNMRELVVHNLKFEKLDIDLTPDIQQPPYNESITILRVNYEESEANNEYALLFIEILLPHLPAIEELFMPYFGPEFYALVEEYAATYPHIAGFIPDND</sequence>
<name>A0A9W8HVC2_9FUNG</name>
<proteinExistence type="predicted"/>
<gene>
    <name evidence="1" type="ORF">H4R20_003945</name>
</gene>
<protein>
    <submittedName>
        <fullName evidence="1">Uncharacterized protein</fullName>
    </submittedName>
</protein>
<keyword evidence="2" id="KW-1185">Reference proteome</keyword>